<dbReference type="CDD" id="cd13401">
    <property type="entry name" value="Slt70-like"/>
    <property type="match status" value="1"/>
</dbReference>
<accession>A0A839USQ4</accession>
<evidence type="ECO:0000256" key="2">
    <source>
        <dbReference type="ARBA" id="ARBA00022729"/>
    </source>
</evidence>
<feature type="chain" id="PRO_5032629222" evidence="4">
    <location>
        <begin position="30"/>
        <end position="702"/>
    </location>
</feature>
<comment type="similarity">
    <text evidence="1">Belongs to the transglycosylase Slt family.</text>
</comment>
<dbReference type="AlphaFoldDB" id="A0A839USQ4"/>
<keyword evidence="7" id="KW-0378">Hydrolase</keyword>
<evidence type="ECO:0000256" key="3">
    <source>
        <dbReference type="SAM" id="MobiDB-lite"/>
    </source>
</evidence>
<dbReference type="Proteomes" id="UP000559987">
    <property type="component" value="Unassembled WGS sequence"/>
</dbReference>
<evidence type="ECO:0000313" key="8">
    <source>
        <dbReference type="Proteomes" id="UP000559987"/>
    </source>
</evidence>
<organism evidence="7 8">
    <name type="scientific">Simiduia aestuariiviva</name>
    <dbReference type="NCBI Taxonomy" id="1510459"/>
    <lineage>
        <taxon>Bacteria</taxon>
        <taxon>Pseudomonadati</taxon>
        <taxon>Pseudomonadota</taxon>
        <taxon>Gammaproteobacteria</taxon>
        <taxon>Cellvibrionales</taxon>
        <taxon>Cellvibrionaceae</taxon>
        <taxon>Simiduia</taxon>
    </lineage>
</organism>
<dbReference type="GO" id="GO:0042597">
    <property type="term" value="C:periplasmic space"/>
    <property type="evidence" value="ECO:0007669"/>
    <property type="project" value="InterPro"/>
</dbReference>
<dbReference type="Gene3D" id="1.10.530.10">
    <property type="match status" value="1"/>
</dbReference>
<protein>
    <submittedName>
        <fullName evidence="7">Soluble lytic murein transglycosylase</fullName>
        <ecNumber evidence="7">3.2.1.-</ecNumber>
    </submittedName>
</protein>
<dbReference type="Gene3D" id="1.25.20.10">
    <property type="entry name" value="Bacterial muramidases"/>
    <property type="match status" value="1"/>
</dbReference>
<dbReference type="InterPro" id="IPR012289">
    <property type="entry name" value="Lytic_TGlycosylase_superhlx_L"/>
</dbReference>
<dbReference type="PANTHER" id="PTHR37423:SF5">
    <property type="entry name" value="SOLUBLE LYTIC MUREIN TRANSGLYCOSYLASE"/>
    <property type="match status" value="1"/>
</dbReference>
<dbReference type="GO" id="GO:0004553">
    <property type="term" value="F:hydrolase activity, hydrolyzing O-glycosyl compounds"/>
    <property type="evidence" value="ECO:0007669"/>
    <property type="project" value="InterPro"/>
</dbReference>
<dbReference type="InterPro" id="IPR037061">
    <property type="entry name" value="Lytic_TGlycoase_superhlx_L_sf"/>
</dbReference>
<keyword evidence="7" id="KW-0326">Glycosidase</keyword>
<dbReference type="SUPFAM" id="SSF48435">
    <property type="entry name" value="Bacterial muramidases"/>
    <property type="match status" value="1"/>
</dbReference>
<dbReference type="EMBL" id="JACHXZ010000002">
    <property type="protein sequence ID" value="MBB3168528.1"/>
    <property type="molecule type" value="Genomic_DNA"/>
</dbReference>
<name>A0A839USQ4_9GAMM</name>
<dbReference type="Gene3D" id="1.10.1240.20">
    <property type="entry name" value="Lytic transglycosylase, superhelical linker domain"/>
    <property type="match status" value="1"/>
</dbReference>
<dbReference type="InterPro" id="IPR023346">
    <property type="entry name" value="Lysozyme-like_dom_sf"/>
</dbReference>
<keyword evidence="8" id="KW-1185">Reference proteome</keyword>
<feature type="signal peptide" evidence="4">
    <location>
        <begin position="1"/>
        <end position="29"/>
    </location>
</feature>
<evidence type="ECO:0000256" key="4">
    <source>
        <dbReference type="SAM" id="SignalP"/>
    </source>
</evidence>
<dbReference type="Pfam" id="PF14718">
    <property type="entry name" value="SLT_L"/>
    <property type="match status" value="1"/>
</dbReference>
<keyword evidence="2 4" id="KW-0732">Signal</keyword>
<feature type="compositionally biased region" description="Polar residues" evidence="3">
    <location>
        <begin position="690"/>
        <end position="702"/>
    </location>
</feature>
<feature type="domain" description="Lytic transglycosylase superhelical linker" evidence="6">
    <location>
        <begin position="451"/>
        <end position="517"/>
    </location>
</feature>
<dbReference type="SUPFAM" id="SSF53955">
    <property type="entry name" value="Lysozyme-like"/>
    <property type="match status" value="1"/>
</dbReference>
<evidence type="ECO:0000256" key="1">
    <source>
        <dbReference type="ARBA" id="ARBA00007734"/>
    </source>
</evidence>
<evidence type="ECO:0000259" key="6">
    <source>
        <dbReference type="Pfam" id="PF14718"/>
    </source>
</evidence>
<evidence type="ECO:0000259" key="5">
    <source>
        <dbReference type="Pfam" id="PF01464"/>
    </source>
</evidence>
<comment type="caution">
    <text evidence="7">The sequence shown here is derived from an EMBL/GenBank/DDBJ whole genome shotgun (WGS) entry which is preliminary data.</text>
</comment>
<feature type="domain" description="Transglycosylase SLT" evidence="5">
    <location>
        <begin position="529"/>
        <end position="634"/>
    </location>
</feature>
<dbReference type="InterPro" id="IPR008939">
    <property type="entry name" value="Lytic_TGlycosylase_superhlx_U"/>
</dbReference>
<dbReference type="Pfam" id="PF01464">
    <property type="entry name" value="SLT"/>
    <property type="match status" value="1"/>
</dbReference>
<sequence>MSGIAAKPSRVFAVWAVTLAGSLPFASFAAQPVTTPIPDVQTTDTIAPEGPNSALTPAPFNTLPREQQLALRNQYLEHLSSLTKSKSVTASTLLQWRSDLQSYPLLPYLEYRHLRKRLNDFPYREIDDFLYTNKDTYLANRLLRDWLYTLERKRHWHDFQSYYSADLGDQILTCHYLRARLLTGDETALEQVGSIWNQGHSLPKACDPLFTLWRAAGGQTAELSWERATKAIANRKLTLTRYITKYAPETIKPDLNRLIEVHRNPHSLNKTQRFSRQDPRTQFIILHGLQRLARKDPQKAALLWERYDAQQLFPDTARRELQESLVAQLARKKFTKEATKLANSMQGYSNTDTLSHLLRSALREQDWPAISRWIQALPSDERQSPRWRYWATRSAEAQGHQLPPYPNIESSYAALAQERSFYGFFAADRLGMNYSLEDEPSQVPLADQRLVRSHPAIQRAKEFFHTDNTSLARAEWYYAARKFSEPQLRAAGALAYQWGWHRKGIQAMIEARAWNDLTVRFPLAFADHMQAQAQALSMDANLLFAVARQESAFAEDARSSAGALGLMQLMPATARQTAGKAGLRYRQLDLLNPAFNIALGSRYLQEMLGRYEGNPALAAAAYNAGPHRVDRWLSDGLDQLPMDIWIETIPFKETRHYVQNVMVFSVIYAYRNGTDIDQLRGATKLPPPGQQDTSASATPKAP</sequence>
<proteinExistence type="inferred from homology"/>
<dbReference type="PANTHER" id="PTHR37423">
    <property type="entry name" value="SOLUBLE LYTIC MUREIN TRANSGLYCOSYLASE-RELATED"/>
    <property type="match status" value="1"/>
</dbReference>
<dbReference type="EC" id="3.2.1.-" evidence="7"/>
<dbReference type="InterPro" id="IPR008258">
    <property type="entry name" value="Transglycosylase_SLT_dom_1"/>
</dbReference>
<gene>
    <name evidence="7" type="ORF">FHS30_001712</name>
</gene>
<dbReference type="RefSeq" id="WP_183910004.1">
    <property type="nucleotide sequence ID" value="NZ_JACHXZ010000002.1"/>
</dbReference>
<feature type="region of interest" description="Disordered" evidence="3">
    <location>
        <begin position="679"/>
        <end position="702"/>
    </location>
</feature>
<reference evidence="7 8" key="1">
    <citation type="submission" date="2020-08" db="EMBL/GenBank/DDBJ databases">
        <title>Genomic Encyclopedia of Type Strains, Phase III (KMG-III): the genomes of soil and plant-associated and newly described type strains.</title>
        <authorList>
            <person name="Whitman W."/>
        </authorList>
    </citation>
    <scope>NUCLEOTIDE SEQUENCE [LARGE SCALE GENOMIC DNA]</scope>
    <source>
        <strain evidence="7 8">CECT 8571</strain>
    </source>
</reference>
<evidence type="ECO:0000313" key="7">
    <source>
        <dbReference type="EMBL" id="MBB3168528.1"/>
    </source>
</evidence>